<dbReference type="Pfam" id="PF08541">
    <property type="entry name" value="ACP_syn_III_C"/>
    <property type="match status" value="1"/>
</dbReference>
<proteinExistence type="predicted"/>
<evidence type="ECO:0000313" key="5">
    <source>
        <dbReference type="EMBL" id="ABJ10162.1"/>
    </source>
</evidence>
<dbReference type="RefSeq" id="WP_003108612.1">
    <property type="nucleotide sequence ID" value="NC_008463.1"/>
</dbReference>
<dbReference type="InterPro" id="IPR013751">
    <property type="entry name" value="ACP_syn_III_N"/>
</dbReference>
<sequence>MHKVKLAAITCELPARSYENDDPVFAAVPDLSESWWQFWGVNRRGYFDPRNGENEFSLVVRAAERLLRSSDTAPDSVDMLICSASSPIMTDAGDVLPDLRGRLYPRMANVLSKQLGLSRALPLDSQMECASFLLNLRLAASMIRQGKAEKVLVVCSEYISNLLDFTSRTSTLFADGCAVALLTRGDDDSCDLLASAEHSDATFYEVATGRWRLPENPTGEAKPRLYFSLFSDGQNKMASFVPTNVPIAMRRALEKAGLGSDDIDYFVFHQPAPFLVKAWAEGIGARPEQYQLTMGDTGVMISVSIPYTLMTGLREGKIRPGDRIVMAGAATGWGFAAQVWQLGEVLVC</sequence>
<keyword evidence="2" id="KW-0012">Acyltransferase</keyword>
<dbReference type="BRENDA" id="2.3.1.B38">
    <property type="organism ID" value="5087"/>
</dbReference>
<dbReference type="PANTHER" id="PTHR34069:SF2">
    <property type="entry name" value="BETA-KETOACYL-[ACYL-CARRIER-PROTEIN] SYNTHASE III"/>
    <property type="match status" value="1"/>
</dbReference>
<accession>A0A0H2Z7A3</accession>
<evidence type="ECO:0000259" key="3">
    <source>
        <dbReference type="Pfam" id="PF08541"/>
    </source>
</evidence>
<dbReference type="Proteomes" id="UP000000653">
    <property type="component" value="Chromosome"/>
</dbReference>
<dbReference type="SUPFAM" id="SSF53901">
    <property type="entry name" value="Thiolase-like"/>
    <property type="match status" value="1"/>
</dbReference>
<evidence type="ECO:0000256" key="1">
    <source>
        <dbReference type="ARBA" id="ARBA00022679"/>
    </source>
</evidence>
<feature type="domain" description="Beta-ketoacyl-[acyl-carrier-protein] synthase III C-terminal" evidence="3">
    <location>
        <begin position="253"/>
        <end position="341"/>
    </location>
</feature>
<name>A0A0H2Z7A3_PSEAB</name>
<dbReference type="GO" id="GO:0044550">
    <property type="term" value="P:secondary metabolite biosynthetic process"/>
    <property type="evidence" value="ECO:0007669"/>
    <property type="project" value="TreeGrafter"/>
</dbReference>
<keyword evidence="1" id="KW-0808">Transferase</keyword>
<dbReference type="GO" id="GO:0006633">
    <property type="term" value="P:fatty acid biosynthetic process"/>
    <property type="evidence" value="ECO:0007669"/>
    <property type="project" value="InterPro"/>
</dbReference>
<dbReference type="Pfam" id="PF08545">
    <property type="entry name" value="ACP_syn_III"/>
    <property type="match status" value="1"/>
</dbReference>
<dbReference type="InterPro" id="IPR013747">
    <property type="entry name" value="ACP_syn_III_C"/>
</dbReference>
<organism evidence="5 6">
    <name type="scientific">Pseudomonas aeruginosa (strain UCBPP-PA14)</name>
    <dbReference type="NCBI Taxonomy" id="208963"/>
    <lineage>
        <taxon>Bacteria</taxon>
        <taxon>Pseudomonadati</taxon>
        <taxon>Pseudomonadota</taxon>
        <taxon>Gammaproteobacteria</taxon>
        <taxon>Pseudomonadales</taxon>
        <taxon>Pseudomonadaceae</taxon>
        <taxon>Pseudomonas</taxon>
    </lineage>
</organism>
<dbReference type="InterPro" id="IPR016039">
    <property type="entry name" value="Thiolase-like"/>
</dbReference>
<dbReference type="GO" id="GO:0004315">
    <property type="term" value="F:3-oxoacyl-[acyl-carrier-protein] synthase activity"/>
    <property type="evidence" value="ECO:0007669"/>
    <property type="project" value="InterPro"/>
</dbReference>
<reference evidence="5 6" key="1">
    <citation type="journal article" date="2006" name="Genome Biol.">
        <title>Genomic analysis reveals that Pseudomonas aeruginosa virulence is combinatorial.</title>
        <authorList>
            <person name="Lee D.G."/>
            <person name="Urbach J.M."/>
            <person name="Wu G."/>
            <person name="Liberati N.T."/>
            <person name="Feinbaum R.L."/>
            <person name="Miyata S."/>
            <person name="Diggins L.T."/>
            <person name="He J."/>
            <person name="Saucier M."/>
            <person name="Deziel E."/>
            <person name="Friedman L."/>
            <person name="Li L."/>
            <person name="Grills G."/>
            <person name="Montgomery K."/>
            <person name="Kucherlapati R."/>
            <person name="Rahme L.G."/>
            <person name="Ausubel F.M."/>
        </authorList>
    </citation>
    <scope>NUCLEOTIDE SEQUENCE [LARGE SCALE GENOMIC DNA]</scope>
    <source>
        <strain evidence="5 6">UCBPP-PA14</strain>
    </source>
</reference>
<protein>
    <submittedName>
        <fullName evidence="5">PqsC</fullName>
    </submittedName>
</protein>
<gene>
    <name evidence="5" type="primary">pqsC</name>
    <name evidence="5" type="ordered locus">PA14_51410</name>
</gene>
<dbReference type="Gene3D" id="3.40.47.10">
    <property type="match status" value="2"/>
</dbReference>
<dbReference type="PANTHER" id="PTHR34069">
    <property type="entry name" value="3-OXOACYL-[ACYL-CARRIER-PROTEIN] SYNTHASE 3"/>
    <property type="match status" value="1"/>
</dbReference>
<dbReference type="SMR" id="A0A0H2Z7A3"/>
<dbReference type="HOGENOM" id="CLU_039592_1_0_6"/>
<dbReference type="EMBL" id="CP000438">
    <property type="protein sequence ID" value="ABJ10162.1"/>
    <property type="molecule type" value="Genomic_DNA"/>
</dbReference>
<dbReference type="KEGG" id="pau:PA14_51410"/>
<feature type="domain" description="Beta-ketoacyl-[acyl-carrier-protein] synthase III N-terminal" evidence="4">
    <location>
        <begin position="123"/>
        <end position="200"/>
    </location>
</feature>
<evidence type="ECO:0000256" key="2">
    <source>
        <dbReference type="ARBA" id="ARBA00023315"/>
    </source>
</evidence>
<dbReference type="BioCyc" id="PAER208963:G1G74-4322-MONOMER"/>
<evidence type="ECO:0000313" key="6">
    <source>
        <dbReference type="Proteomes" id="UP000000653"/>
    </source>
</evidence>
<dbReference type="AlphaFoldDB" id="A0A0H2Z7A3"/>
<evidence type="ECO:0000259" key="4">
    <source>
        <dbReference type="Pfam" id="PF08545"/>
    </source>
</evidence>